<keyword evidence="11" id="KW-0670">Pyruvate</keyword>
<dbReference type="OMA" id="NEMPSIC"/>
<proteinExistence type="inferred from homology"/>
<evidence type="ECO:0000256" key="1">
    <source>
        <dbReference type="ARBA" id="ARBA00006155"/>
    </source>
</evidence>
<accession>A0A5J4YUG3</accession>
<dbReference type="InterPro" id="IPR036784">
    <property type="entry name" value="AK/P_DHK_N_sf"/>
</dbReference>
<keyword evidence="5 8" id="KW-0067">ATP-binding</keyword>
<dbReference type="EMBL" id="VRMN01000005">
    <property type="protein sequence ID" value="KAA8494057.1"/>
    <property type="molecule type" value="Genomic_DNA"/>
</dbReference>
<dbReference type="OrthoDB" id="241648at2759"/>
<dbReference type="SUPFAM" id="SSF69012">
    <property type="entry name" value="alpha-ketoacid dehydrogenase kinase, N-terminal domain"/>
    <property type="match status" value="1"/>
</dbReference>
<gene>
    <name evidence="11" type="ORF">FVE85_4032</name>
</gene>
<dbReference type="AlphaFoldDB" id="A0A5J4YUG3"/>
<dbReference type="InterPro" id="IPR018955">
    <property type="entry name" value="BCDHK/PDK_N"/>
</dbReference>
<dbReference type="Pfam" id="PF02518">
    <property type="entry name" value="HATPase_c"/>
    <property type="match status" value="1"/>
</dbReference>
<dbReference type="Gene3D" id="1.20.140.20">
    <property type="entry name" value="Alpha-ketoacid/pyruvate dehydrogenase kinase, N-terminal domain"/>
    <property type="match status" value="1"/>
</dbReference>
<dbReference type="GO" id="GO:0005524">
    <property type="term" value="F:ATP binding"/>
    <property type="evidence" value="ECO:0007669"/>
    <property type="project" value="UniProtKB-UniRule"/>
</dbReference>
<dbReference type="GO" id="GO:0004740">
    <property type="term" value="F:pyruvate dehydrogenase (acetyl-transferring) kinase activity"/>
    <property type="evidence" value="ECO:0007669"/>
    <property type="project" value="UniProtKB-EC"/>
</dbReference>
<dbReference type="InterPro" id="IPR036890">
    <property type="entry name" value="HATPase_C_sf"/>
</dbReference>
<evidence type="ECO:0000256" key="4">
    <source>
        <dbReference type="ARBA" id="ARBA00022777"/>
    </source>
</evidence>
<evidence type="ECO:0000256" key="8">
    <source>
        <dbReference type="RuleBase" id="RU366032"/>
    </source>
</evidence>
<comment type="catalytic activity">
    <reaction evidence="7">
        <text>L-seryl-[pyruvate dehydrogenase E1 alpha subunit] + ATP = O-phospho-L-seryl-[pyruvate dehydrogenase E1 alpha subunit] + ADP + H(+)</text>
        <dbReference type="Rhea" id="RHEA:23052"/>
        <dbReference type="Rhea" id="RHEA-COMP:13689"/>
        <dbReference type="Rhea" id="RHEA-COMP:13690"/>
        <dbReference type="ChEBI" id="CHEBI:15378"/>
        <dbReference type="ChEBI" id="CHEBI:29999"/>
        <dbReference type="ChEBI" id="CHEBI:30616"/>
        <dbReference type="ChEBI" id="CHEBI:83421"/>
        <dbReference type="ChEBI" id="CHEBI:456216"/>
        <dbReference type="EC" id="2.7.11.2"/>
    </reaction>
</comment>
<evidence type="ECO:0000256" key="5">
    <source>
        <dbReference type="ARBA" id="ARBA00022840"/>
    </source>
</evidence>
<dbReference type="PANTHER" id="PTHR11947:SF3">
    <property type="entry name" value="[PYRUVATE DEHYDROGENASE (ACETYL-TRANSFERRING)] KINASE, MITOCHONDRIAL"/>
    <property type="match status" value="1"/>
</dbReference>
<comment type="similarity">
    <text evidence="1 8">Belongs to the PDK/BCKDK protein kinase family.</text>
</comment>
<organism evidence="11 12">
    <name type="scientific">Porphyridium purpureum</name>
    <name type="common">Red alga</name>
    <name type="synonym">Porphyridium cruentum</name>
    <dbReference type="NCBI Taxonomy" id="35688"/>
    <lineage>
        <taxon>Eukaryota</taxon>
        <taxon>Rhodophyta</taxon>
        <taxon>Bangiophyceae</taxon>
        <taxon>Porphyridiales</taxon>
        <taxon>Porphyridiaceae</taxon>
        <taxon>Porphyridium</taxon>
    </lineage>
</organism>
<evidence type="ECO:0000313" key="12">
    <source>
        <dbReference type="Proteomes" id="UP000324585"/>
    </source>
</evidence>
<evidence type="ECO:0000256" key="9">
    <source>
        <dbReference type="SAM" id="MobiDB-lite"/>
    </source>
</evidence>
<evidence type="ECO:0000256" key="7">
    <source>
        <dbReference type="ARBA" id="ARBA00048201"/>
    </source>
</evidence>
<evidence type="ECO:0000256" key="2">
    <source>
        <dbReference type="ARBA" id="ARBA00022679"/>
    </source>
</evidence>
<dbReference type="PANTHER" id="PTHR11947">
    <property type="entry name" value="PYRUVATE DEHYDROGENASE KINASE"/>
    <property type="match status" value="1"/>
</dbReference>
<keyword evidence="12" id="KW-1185">Reference proteome</keyword>
<evidence type="ECO:0000259" key="10">
    <source>
        <dbReference type="SMART" id="SM00387"/>
    </source>
</evidence>
<evidence type="ECO:0000256" key="3">
    <source>
        <dbReference type="ARBA" id="ARBA00022741"/>
    </source>
</evidence>
<sequence length="490" mass="54546">MRASARAARKLAQAEPLAARLRTHDPMPTRHHVPPQSAQSKPRPHLGPLPGFHGGISSDEAIKMLPAYASAPQTPMNLKTLFEFGSNPTAARVMLGAQFLHRELPVRLAHRVHELETLPYGLNDMRSLRIVRRMYEKSFADVLATPRPTDAEHEQAFADLLTSMLHKHEDVVKLIARAVLELKLTSGTSSDDIHVQRFLDRFYMSRIGLRMLMAQQIAIREPRPGYVGIINSACSPSEITLDAAEAVRSLAYRHFGDAPDIVLAGQTDLAFHYVDGHLFFPMFELLKNAVRATVETHEDSPALPPVRVIIADGSEDVTIKISDEGGGIRRSGINRIWTYMFSTASIPPEELLNVKEDADNPDDDPMFAPGLALDPIAGFGYGLPLSRLYARYFGGDLTIVSMEGYGTDCYLHLCKLGNKAERLYYCVQDPIHGSIGSFSTQQPHTQHGCVELRCPRVDIVLYRLDFLFDHSVSPSCLVCMQSYIFINMLC</sequence>
<feature type="domain" description="Histidine kinase/HSP90-like ATPase" evidence="10">
    <location>
        <begin position="273"/>
        <end position="417"/>
    </location>
</feature>
<reference evidence="12" key="1">
    <citation type="journal article" date="2019" name="Nat. Commun.">
        <title>Expansion of phycobilisome linker gene families in mesophilic red algae.</title>
        <authorList>
            <person name="Lee J."/>
            <person name="Kim D."/>
            <person name="Bhattacharya D."/>
            <person name="Yoon H.S."/>
        </authorList>
    </citation>
    <scope>NUCLEOTIDE SEQUENCE [LARGE SCALE GENOMIC DNA]</scope>
    <source>
        <strain evidence="12">CCMP 1328</strain>
    </source>
</reference>
<dbReference type="SMART" id="SM00387">
    <property type="entry name" value="HATPase_c"/>
    <property type="match status" value="1"/>
</dbReference>
<dbReference type="Gene3D" id="3.30.565.10">
    <property type="entry name" value="Histidine kinase-like ATPase, C-terminal domain"/>
    <property type="match status" value="1"/>
</dbReference>
<protein>
    <recommendedName>
        <fullName evidence="8">Protein-serine/threonine kinase</fullName>
        <ecNumber evidence="8">2.7.11.-</ecNumber>
    </recommendedName>
</protein>
<dbReference type="InterPro" id="IPR003594">
    <property type="entry name" value="HATPase_dom"/>
</dbReference>
<dbReference type="SUPFAM" id="SSF55874">
    <property type="entry name" value="ATPase domain of HSP90 chaperone/DNA topoisomerase II/histidine kinase"/>
    <property type="match status" value="1"/>
</dbReference>
<dbReference type="CDD" id="cd16929">
    <property type="entry name" value="HATPase_PDK-like"/>
    <property type="match status" value="1"/>
</dbReference>
<dbReference type="Pfam" id="PF10436">
    <property type="entry name" value="BCDHK_Adom3"/>
    <property type="match status" value="1"/>
</dbReference>
<feature type="region of interest" description="Disordered" evidence="9">
    <location>
        <begin position="1"/>
        <end position="46"/>
    </location>
</feature>
<evidence type="ECO:0000313" key="11">
    <source>
        <dbReference type="EMBL" id="KAA8494057.1"/>
    </source>
</evidence>
<keyword evidence="6 8" id="KW-0496">Mitochondrion</keyword>
<keyword evidence="4 8" id="KW-0418">Kinase</keyword>
<dbReference type="Proteomes" id="UP000324585">
    <property type="component" value="Unassembled WGS sequence"/>
</dbReference>
<dbReference type="GO" id="GO:0005759">
    <property type="term" value="C:mitochondrial matrix"/>
    <property type="evidence" value="ECO:0007669"/>
    <property type="project" value="UniProtKB-SubCell"/>
</dbReference>
<dbReference type="InterPro" id="IPR039028">
    <property type="entry name" value="BCKD/PDK"/>
</dbReference>
<comment type="caution">
    <text evidence="11">The sequence shown here is derived from an EMBL/GenBank/DDBJ whole genome shotgun (WGS) entry which is preliminary data.</text>
</comment>
<comment type="subcellular location">
    <subcellularLocation>
        <location evidence="8">Mitochondrion matrix</location>
    </subcellularLocation>
</comment>
<evidence type="ECO:0000256" key="6">
    <source>
        <dbReference type="ARBA" id="ARBA00023128"/>
    </source>
</evidence>
<keyword evidence="2 8" id="KW-0808">Transferase</keyword>
<name>A0A5J4YUG3_PORPP</name>
<dbReference type="EC" id="2.7.11.-" evidence="8"/>
<dbReference type="GO" id="GO:0010906">
    <property type="term" value="P:regulation of glucose metabolic process"/>
    <property type="evidence" value="ECO:0007669"/>
    <property type="project" value="TreeGrafter"/>
</dbReference>
<feature type="compositionally biased region" description="Low complexity" evidence="9">
    <location>
        <begin position="1"/>
        <end position="14"/>
    </location>
</feature>
<keyword evidence="3 8" id="KW-0547">Nucleotide-binding</keyword>